<dbReference type="AlphaFoldDB" id="A0A2Z3HAE2"/>
<evidence type="ECO:0000313" key="6">
    <source>
        <dbReference type="Proteomes" id="UP000245802"/>
    </source>
</evidence>
<protein>
    <submittedName>
        <fullName evidence="5">Amidohydrolase</fullName>
    </submittedName>
</protein>
<dbReference type="OrthoDB" id="9802793at2"/>
<feature type="region of interest" description="Disordered" evidence="1">
    <location>
        <begin position="437"/>
        <end position="468"/>
    </location>
</feature>
<accession>A0A2Z3HAE2</accession>
<evidence type="ECO:0000259" key="4">
    <source>
        <dbReference type="Pfam" id="PF07969"/>
    </source>
</evidence>
<dbReference type="InterPro" id="IPR013108">
    <property type="entry name" value="Amidohydro_3"/>
</dbReference>
<evidence type="ECO:0000256" key="1">
    <source>
        <dbReference type="SAM" id="MobiDB-lite"/>
    </source>
</evidence>
<evidence type="ECO:0000313" key="5">
    <source>
        <dbReference type="EMBL" id="AWM39965.1"/>
    </source>
</evidence>
<dbReference type="InterPro" id="IPR006680">
    <property type="entry name" value="Amidohydro-rel"/>
</dbReference>
<dbReference type="SUPFAM" id="SSF51338">
    <property type="entry name" value="Composite domain of metallo-dependent hydrolases"/>
    <property type="match status" value="2"/>
</dbReference>
<dbReference type="PANTHER" id="PTHR43135:SF3">
    <property type="entry name" value="ALPHA-D-RIBOSE 1-METHYLPHOSPHONATE 5-TRIPHOSPHATE DIPHOSPHATASE"/>
    <property type="match status" value="1"/>
</dbReference>
<feature type="compositionally biased region" description="Pro residues" evidence="1">
    <location>
        <begin position="445"/>
        <end position="454"/>
    </location>
</feature>
<evidence type="ECO:0000259" key="3">
    <source>
        <dbReference type="Pfam" id="PF01979"/>
    </source>
</evidence>
<dbReference type="RefSeq" id="WP_010034629.1">
    <property type="nucleotide sequence ID" value="NZ_CP025958.1"/>
</dbReference>
<dbReference type="CDD" id="cd01309">
    <property type="entry name" value="Met_dep_hydrolase_C"/>
    <property type="match status" value="1"/>
</dbReference>
<proteinExistence type="predicted"/>
<feature type="domain" description="Amidohydrolase-related" evidence="3">
    <location>
        <begin position="89"/>
        <end position="421"/>
    </location>
</feature>
<keyword evidence="2" id="KW-0732">Signal</keyword>
<dbReference type="EMBL" id="CP025958">
    <property type="protein sequence ID" value="AWM39965.1"/>
    <property type="molecule type" value="Genomic_DNA"/>
</dbReference>
<feature type="region of interest" description="Disordered" evidence="1">
    <location>
        <begin position="538"/>
        <end position="559"/>
    </location>
</feature>
<dbReference type="Gene3D" id="3.20.20.140">
    <property type="entry name" value="Metal-dependent hydrolases"/>
    <property type="match status" value="2"/>
</dbReference>
<dbReference type="Proteomes" id="UP000245802">
    <property type="component" value="Chromosome"/>
</dbReference>
<dbReference type="InterPro" id="IPR051781">
    <property type="entry name" value="Metallo-dep_Hydrolase"/>
</dbReference>
<keyword evidence="6" id="KW-1185">Reference proteome</keyword>
<dbReference type="Pfam" id="PF01979">
    <property type="entry name" value="Amidohydro_1"/>
    <property type="match status" value="1"/>
</dbReference>
<gene>
    <name evidence="5" type="ORF">C1280_25130</name>
</gene>
<name>A0A2Z3HAE2_9BACT</name>
<dbReference type="SUPFAM" id="SSF51556">
    <property type="entry name" value="Metallo-dependent hydrolases"/>
    <property type="match status" value="2"/>
</dbReference>
<dbReference type="Gene3D" id="2.30.40.10">
    <property type="entry name" value="Urease, subunit C, domain 1"/>
    <property type="match status" value="1"/>
</dbReference>
<reference evidence="5 6" key="1">
    <citation type="submission" date="2018-01" db="EMBL/GenBank/DDBJ databases">
        <title>G. obscuriglobus.</title>
        <authorList>
            <person name="Franke J."/>
            <person name="Blomberg W."/>
            <person name="Selmecki A."/>
        </authorList>
    </citation>
    <scope>NUCLEOTIDE SEQUENCE [LARGE SCALE GENOMIC DNA]</scope>
    <source>
        <strain evidence="5 6">DSM 5831</strain>
    </source>
</reference>
<dbReference type="GO" id="GO:0016810">
    <property type="term" value="F:hydrolase activity, acting on carbon-nitrogen (but not peptide) bonds"/>
    <property type="evidence" value="ECO:0007669"/>
    <property type="project" value="InterPro"/>
</dbReference>
<feature type="chain" id="PRO_5016247149" evidence="2">
    <location>
        <begin position="25"/>
        <end position="870"/>
    </location>
</feature>
<dbReference type="InterPro" id="IPR032466">
    <property type="entry name" value="Metal_Hydrolase"/>
</dbReference>
<feature type="signal peptide" evidence="2">
    <location>
        <begin position="1"/>
        <end position="24"/>
    </location>
</feature>
<dbReference type="PANTHER" id="PTHR43135">
    <property type="entry name" value="ALPHA-D-RIBOSE 1-METHYLPHOSPHONATE 5-TRIPHOSPHATE DIPHOSPHATASE"/>
    <property type="match status" value="1"/>
</dbReference>
<dbReference type="KEGG" id="gog:C1280_25130"/>
<sequence>MRRLAALVPIVIALSLPLVPGAGAPAAARAADADRVTAFTGATIHTAATDRPIENGTLVVKGGRIAAVGAAADVTVPPGAEVVDLKGRVVIPGLVDTHSHVGVYSRPGVAANSDGNEMSGPVQPGVRAIDSFNADDPGIKMALAGGVTTANVMPGSGNVIGGQTVYVKYRGRSVEEMRVTGRAWGKEILGGLKMANGENPKGYGRGKGVAPFTRMKVAAMQRETFQKAKEYRAKLEGGGKVDRDVALEPLVEVLDGKRTVHFHCHRADDLLTAVRLSEEFGFELVLQHATEGYRVADVLAKKKIPVSLTLIDSPGGKAETMGLLEENAAILNSAGVIVTINTDDSVTESRFLLRTGAIAARGGMSEADALKAITIRAAKLLHLDHRLGSLEKGKDADFAVLSGSPFSVYTRVEQTWIDGQKVFDVIPDRGYQTGGFALPAGEKLPTPPPGPRPAPEARDLGTPTFDGNTPELKGAVAVTAEFIHTGGRVFPGVIVAKDGKILHVVAGEATAKNMPIYKAKHVTPGLIDPFCSAGLSGAWNSPADQDQDETSDPNQADLRALDGFNPREPLLDFLVANGTTVVHATPGRVNPIAGRGGVFRADGTTADSALVPVGALVVNLGESSKGKSPTTRMGVAALVRKAFTDADAYRTSKPAAKNPKHEALVPALEGKANVYFAAHRRDDIQTALRIAAEFKLKPVIALGTEGYRMAEELKQAGVPVVVHPTMLRAGGSIETMHAFTGNVAALDAAGVPVTVCTGFEGYVPKTRVLRYEAAMAAAAGMDRERALSAITINAAKLLGIDKEYGSIEVSKVADLVLYDGDPFEHTTHVTHTLLRGKVAYDRAEYLKLPFERRVLPLLTGGSGTGCCLGW</sequence>
<dbReference type="Pfam" id="PF07969">
    <property type="entry name" value="Amidohydro_3"/>
    <property type="match status" value="1"/>
</dbReference>
<feature type="domain" description="Amidohydrolase 3" evidence="4">
    <location>
        <begin position="732"/>
        <end position="840"/>
    </location>
</feature>
<evidence type="ECO:0000256" key="2">
    <source>
        <dbReference type="SAM" id="SignalP"/>
    </source>
</evidence>
<keyword evidence="5" id="KW-0378">Hydrolase</keyword>
<dbReference type="InterPro" id="IPR011059">
    <property type="entry name" value="Metal-dep_hydrolase_composite"/>
</dbReference>
<organism evidence="5 6">
    <name type="scientific">Gemmata obscuriglobus</name>
    <dbReference type="NCBI Taxonomy" id="114"/>
    <lineage>
        <taxon>Bacteria</taxon>
        <taxon>Pseudomonadati</taxon>
        <taxon>Planctomycetota</taxon>
        <taxon>Planctomycetia</taxon>
        <taxon>Gemmatales</taxon>
        <taxon>Gemmataceae</taxon>
        <taxon>Gemmata</taxon>
    </lineage>
</organism>